<dbReference type="RefSeq" id="XP_005113518.2">
    <property type="nucleotide sequence ID" value="XM_005113461.2"/>
</dbReference>
<dbReference type="InterPro" id="IPR002049">
    <property type="entry name" value="LE_dom"/>
</dbReference>
<feature type="domain" description="EGF-like" evidence="5">
    <location>
        <begin position="1"/>
        <end position="17"/>
    </location>
</feature>
<dbReference type="PROSITE" id="PS50026">
    <property type="entry name" value="EGF_3"/>
    <property type="match status" value="8"/>
</dbReference>
<feature type="disulfide bond" evidence="4">
    <location>
        <begin position="7"/>
        <end position="16"/>
    </location>
</feature>
<name>A0ABM0KBD6_APLCA</name>
<dbReference type="Gene3D" id="2.10.25.10">
    <property type="entry name" value="Laminin"/>
    <property type="match status" value="1"/>
</dbReference>
<proteinExistence type="inferred from homology"/>
<dbReference type="PANTHER" id="PTHR24052:SF8">
    <property type="entry name" value="NIMROD A, ISOFORM E"/>
    <property type="match status" value="1"/>
</dbReference>
<dbReference type="InterPro" id="IPR006212">
    <property type="entry name" value="Furin_repeat"/>
</dbReference>
<evidence type="ECO:0000256" key="2">
    <source>
        <dbReference type="ARBA" id="ARBA00022536"/>
    </source>
</evidence>
<dbReference type="InterPro" id="IPR001881">
    <property type="entry name" value="EGF-like_Ca-bd_dom"/>
</dbReference>
<dbReference type="CDD" id="cd00054">
    <property type="entry name" value="EGF_CA"/>
    <property type="match status" value="7"/>
</dbReference>
<reference evidence="7" key="1">
    <citation type="submission" date="2025-08" db="UniProtKB">
        <authorList>
            <consortium name="RefSeq"/>
        </authorList>
    </citation>
    <scope>IDENTIFICATION</scope>
</reference>
<dbReference type="PROSITE" id="PS00022">
    <property type="entry name" value="EGF_1"/>
    <property type="match status" value="1"/>
</dbReference>
<dbReference type="SUPFAM" id="SSF57184">
    <property type="entry name" value="Growth factor receptor domain"/>
    <property type="match status" value="2"/>
</dbReference>
<feature type="domain" description="EGF-like" evidence="5">
    <location>
        <begin position="523"/>
        <end position="561"/>
    </location>
</feature>
<dbReference type="InterPro" id="IPR052485">
    <property type="entry name" value="MEGF_diff_regulators"/>
</dbReference>
<gene>
    <name evidence="7" type="primary">LOC101864283</name>
</gene>
<dbReference type="SMART" id="SM00179">
    <property type="entry name" value="EGF_CA"/>
    <property type="match status" value="7"/>
</dbReference>
<dbReference type="GeneID" id="101864283"/>
<feature type="domain" description="EGF-like" evidence="5">
    <location>
        <begin position="271"/>
        <end position="309"/>
    </location>
</feature>
<evidence type="ECO:0000313" key="7">
    <source>
        <dbReference type="RefSeq" id="XP_005113518.2"/>
    </source>
</evidence>
<feature type="domain" description="EGF-like" evidence="5">
    <location>
        <begin position="187"/>
        <end position="225"/>
    </location>
</feature>
<dbReference type="InterPro" id="IPR000742">
    <property type="entry name" value="EGF"/>
</dbReference>
<comment type="similarity">
    <text evidence="1">Belongs to the CRELD family.</text>
</comment>
<evidence type="ECO:0000256" key="3">
    <source>
        <dbReference type="ARBA" id="ARBA00023157"/>
    </source>
</evidence>
<keyword evidence="3 4" id="KW-1015">Disulfide bond</keyword>
<dbReference type="InterPro" id="IPR009030">
    <property type="entry name" value="Growth_fac_rcpt_cys_sf"/>
</dbReference>
<dbReference type="Pfam" id="PF12946">
    <property type="entry name" value="EGF_MSP1_1"/>
    <property type="match status" value="7"/>
</dbReference>
<dbReference type="SUPFAM" id="SSF57196">
    <property type="entry name" value="EGF/Laminin"/>
    <property type="match status" value="5"/>
</dbReference>
<sequence>VNGTCNCKRGWTGSSCEVDEDECDSDPCPDNAQCQNTAGSHQCICNPGYYMNNSLCVECAEGTYGQDCTLTCSCNQTNVESCNKVNGTCNCKRGWTGSSCEVDEDECDSDPCPDNAQCQNTAGSHQCICNPGYYMNNSLCVECAEGTYGQDCSLTCTCNQTNTDTCNKVNGTCNCKRGWTGSSCEVDEDECDSDPCPDNAQCQNTAGSHQCICNPGYYMNNSLCVECAEGTYGQDCSLTCTCNQTNTDTCNKVNGTCNCKRGWTGSSCEVDEDECDSDPCPDNAQCQNTAGSHQCICNPGYYMNNSLCVECAEGNYGQDCSLTCTCNQTNTETCNKVNGTCNCKRGWTGSSCEVDEDECDSDPCPDNAQCQNTAGSHQCICNPGYYMNNSLCVECAEGTYGQDCSLTCTCNQTNTDTCNKVNGTCNCKRGWTGSSCEVDEDECDSDPCPDNAQCQNTAGSHQCICNPGYYMNNSLCVECAEGNYGQDCSLTCTCNQTNTETCNKVNGTCNCKRGWTGSSCEVDEDECDSDPCPDNAQCQNTAGSHQCICNPGYYMNNSLCVECAEGTYGQDCSLTCTCNQTNTDTCNKVNGTCNCKRGWTG</sequence>
<dbReference type="Proteomes" id="UP000694888">
    <property type="component" value="Unplaced"/>
</dbReference>
<feature type="non-terminal residue" evidence="7">
    <location>
        <position position="1"/>
    </location>
</feature>
<comment type="caution">
    <text evidence="4">Lacks conserved residue(s) required for the propagation of feature annotation.</text>
</comment>
<evidence type="ECO:0000256" key="4">
    <source>
        <dbReference type="PROSITE-ProRule" id="PRU00076"/>
    </source>
</evidence>
<organism evidence="6 7">
    <name type="scientific">Aplysia californica</name>
    <name type="common">California sea hare</name>
    <dbReference type="NCBI Taxonomy" id="6500"/>
    <lineage>
        <taxon>Eukaryota</taxon>
        <taxon>Metazoa</taxon>
        <taxon>Spiralia</taxon>
        <taxon>Lophotrochozoa</taxon>
        <taxon>Mollusca</taxon>
        <taxon>Gastropoda</taxon>
        <taxon>Heterobranchia</taxon>
        <taxon>Euthyneura</taxon>
        <taxon>Tectipleura</taxon>
        <taxon>Aplysiida</taxon>
        <taxon>Aplysioidea</taxon>
        <taxon>Aplysiidae</taxon>
        <taxon>Aplysia</taxon>
    </lineage>
</organism>
<dbReference type="Gene3D" id="2.170.300.10">
    <property type="entry name" value="Tie2 ligand-binding domain superfamily"/>
    <property type="match status" value="6"/>
</dbReference>
<evidence type="ECO:0000256" key="1">
    <source>
        <dbReference type="ARBA" id="ARBA00005897"/>
    </source>
</evidence>
<dbReference type="PRINTS" id="PR00011">
    <property type="entry name" value="EGFLAMININ"/>
</dbReference>
<evidence type="ECO:0000313" key="6">
    <source>
        <dbReference type="Proteomes" id="UP000694888"/>
    </source>
</evidence>
<accession>A0ABM0KBD6</accession>
<feature type="domain" description="EGF-like" evidence="5">
    <location>
        <begin position="103"/>
        <end position="141"/>
    </location>
</feature>
<dbReference type="PROSITE" id="PS01186">
    <property type="entry name" value="EGF_2"/>
    <property type="match status" value="8"/>
</dbReference>
<dbReference type="InterPro" id="IPR024730">
    <property type="entry name" value="MSP1_EGF_1"/>
</dbReference>
<dbReference type="Pfam" id="PF00053">
    <property type="entry name" value="EGF_laminin"/>
    <property type="match status" value="1"/>
</dbReference>
<feature type="domain" description="EGF-like" evidence="5">
    <location>
        <begin position="355"/>
        <end position="393"/>
    </location>
</feature>
<feature type="domain" description="EGF-like" evidence="5">
    <location>
        <begin position="439"/>
        <end position="477"/>
    </location>
</feature>
<dbReference type="SMART" id="SM00181">
    <property type="entry name" value="EGF"/>
    <property type="match status" value="13"/>
</dbReference>
<dbReference type="SMART" id="SM00261">
    <property type="entry name" value="FU"/>
    <property type="match status" value="7"/>
</dbReference>
<feature type="non-terminal residue" evidence="7">
    <location>
        <position position="601"/>
    </location>
</feature>
<evidence type="ECO:0000259" key="5">
    <source>
        <dbReference type="PROSITE" id="PS50026"/>
    </source>
</evidence>
<keyword evidence="6" id="KW-1185">Reference proteome</keyword>
<keyword evidence="2 4" id="KW-0245">EGF-like domain</keyword>
<dbReference type="PANTHER" id="PTHR24052">
    <property type="entry name" value="DELTA-RELATED"/>
    <property type="match status" value="1"/>
</dbReference>
<feature type="domain" description="EGF-like" evidence="5">
    <location>
        <begin position="19"/>
        <end position="57"/>
    </location>
</feature>
<protein>
    <submittedName>
        <fullName evidence="7">Multiple epidermal growth factor-like domains protein 10</fullName>
    </submittedName>
</protein>